<dbReference type="InterPro" id="IPR003781">
    <property type="entry name" value="CoA-bd"/>
</dbReference>
<dbReference type="InterPro" id="IPR036291">
    <property type="entry name" value="NAD(P)-bd_dom_sf"/>
</dbReference>
<organism evidence="2 3">
    <name type="scientific">Vulcanimicrobium alpinum</name>
    <dbReference type="NCBI Taxonomy" id="3016050"/>
    <lineage>
        <taxon>Bacteria</taxon>
        <taxon>Bacillati</taxon>
        <taxon>Vulcanimicrobiota</taxon>
        <taxon>Vulcanimicrobiia</taxon>
        <taxon>Vulcanimicrobiales</taxon>
        <taxon>Vulcanimicrobiaceae</taxon>
        <taxon>Vulcanimicrobium</taxon>
    </lineage>
</organism>
<dbReference type="RefSeq" id="WP_317997301.1">
    <property type="nucleotide sequence ID" value="NZ_AP025523.1"/>
</dbReference>
<dbReference type="SUPFAM" id="SSF51735">
    <property type="entry name" value="NAD(P)-binding Rossmann-fold domains"/>
    <property type="match status" value="1"/>
</dbReference>
<dbReference type="PANTHER" id="PTHR33303:SF2">
    <property type="entry name" value="COA-BINDING DOMAIN-CONTAINING PROTEIN"/>
    <property type="match status" value="1"/>
</dbReference>
<gene>
    <name evidence="2" type="ORF">WPS_16110</name>
</gene>
<dbReference type="SMART" id="SM00881">
    <property type="entry name" value="CoA_binding"/>
    <property type="match status" value="1"/>
</dbReference>
<dbReference type="Pfam" id="PF13380">
    <property type="entry name" value="CoA_binding_2"/>
    <property type="match status" value="1"/>
</dbReference>
<proteinExistence type="predicted"/>
<dbReference type="Proteomes" id="UP001317532">
    <property type="component" value="Chromosome"/>
</dbReference>
<feature type="domain" description="CoA-binding" evidence="1">
    <location>
        <begin position="12"/>
        <end position="109"/>
    </location>
</feature>
<protein>
    <submittedName>
        <fullName evidence="2">CoA-binding protein</fullName>
    </submittedName>
</protein>
<evidence type="ECO:0000313" key="3">
    <source>
        <dbReference type="Proteomes" id="UP001317532"/>
    </source>
</evidence>
<evidence type="ECO:0000313" key="2">
    <source>
        <dbReference type="EMBL" id="BDE06335.1"/>
    </source>
</evidence>
<dbReference type="EMBL" id="AP025523">
    <property type="protein sequence ID" value="BDE06335.1"/>
    <property type="molecule type" value="Genomic_DNA"/>
</dbReference>
<dbReference type="Gene3D" id="3.40.50.720">
    <property type="entry name" value="NAD(P)-binding Rossmann-like Domain"/>
    <property type="match status" value="1"/>
</dbReference>
<dbReference type="PANTHER" id="PTHR33303">
    <property type="entry name" value="CYTOPLASMIC PROTEIN-RELATED"/>
    <property type="match status" value="1"/>
</dbReference>
<evidence type="ECO:0000259" key="1">
    <source>
        <dbReference type="SMART" id="SM00881"/>
    </source>
</evidence>
<reference evidence="2 3" key="1">
    <citation type="journal article" date="2022" name="ISME Commun">
        <title>Vulcanimicrobium alpinus gen. nov. sp. nov., the first cultivated representative of the candidate phylum 'Eremiobacterota', is a metabolically versatile aerobic anoxygenic phototroph.</title>
        <authorList>
            <person name="Yabe S."/>
            <person name="Muto K."/>
            <person name="Abe K."/>
            <person name="Yokota A."/>
            <person name="Staudigel H."/>
            <person name="Tebo B.M."/>
        </authorList>
    </citation>
    <scope>NUCLEOTIDE SEQUENCE [LARGE SCALE GENOMIC DNA]</scope>
    <source>
        <strain evidence="2 3">WC8-2</strain>
    </source>
</reference>
<dbReference type="AlphaFoldDB" id="A0AAN1XVS5"/>
<name>A0AAN1XVS5_UNVUL</name>
<keyword evidence="3" id="KW-1185">Reference proteome</keyword>
<accession>A0AAN1XVS5</accession>
<dbReference type="KEGG" id="vab:WPS_16110"/>
<sequence length="160" mass="17243">MILETASQRRALLERSRTVAMVGASANPTRPSYFVFSYLRTRGMLEVTPINPSIAEIDGVRAFPTLAAYAAERGAPDIVDVFRKPESASEAAREAIAAGAKAIWFQYGVVNDEAIRLADEAGLDVVVDRCIKVESARFDGGLHLGGMNTGLLTARRASSR</sequence>